<protein>
    <recommendedName>
        <fullName evidence="7 8">UDP-N-acetylmuramoylalanine--D-glutamate ligase</fullName>
        <ecNumber evidence="7 8">6.3.2.9</ecNumber>
    </recommendedName>
    <alternativeName>
        <fullName evidence="7">D-glutamic acid-adding enzyme</fullName>
    </alternativeName>
    <alternativeName>
        <fullName evidence="7">UDP-N-acetylmuramoyl-L-alanyl-D-glutamate synthetase</fullName>
    </alternativeName>
</protein>
<keyword evidence="5 7" id="KW-0547">Nucleotide-binding</keyword>
<dbReference type="InterPro" id="IPR036615">
    <property type="entry name" value="Mur_ligase_C_dom_sf"/>
</dbReference>
<dbReference type="InterPro" id="IPR013221">
    <property type="entry name" value="Mur_ligase_cen"/>
</dbReference>
<keyword evidence="4 7" id="KW-0436">Ligase</keyword>
<evidence type="ECO:0000256" key="7">
    <source>
        <dbReference type="HAMAP-Rule" id="MF_00639"/>
    </source>
</evidence>
<dbReference type="InterPro" id="IPR004101">
    <property type="entry name" value="Mur_ligase_C"/>
</dbReference>
<evidence type="ECO:0000313" key="12">
    <source>
        <dbReference type="Proteomes" id="UP000502756"/>
    </source>
</evidence>
<accession>A0A6M5Y3Z7</accession>
<comment type="subcellular location">
    <subcellularLocation>
        <location evidence="1 7 8">Cytoplasm</location>
    </subcellularLocation>
</comment>
<dbReference type="AlphaFoldDB" id="A0A6M5Y3Z7"/>
<comment type="catalytic activity">
    <reaction evidence="7 8">
        <text>UDP-N-acetyl-alpha-D-muramoyl-L-alanine + D-glutamate + ATP = UDP-N-acetyl-alpha-D-muramoyl-L-alanyl-D-glutamate + ADP + phosphate + H(+)</text>
        <dbReference type="Rhea" id="RHEA:16429"/>
        <dbReference type="ChEBI" id="CHEBI:15378"/>
        <dbReference type="ChEBI" id="CHEBI:29986"/>
        <dbReference type="ChEBI" id="CHEBI:30616"/>
        <dbReference type="ChEBI" id="CHEBI:43474"/>
        <dbReference type="ChEBI" id="CHEBI:83898"/>
        <dbReference type="ChEBI" id="CHEBI:83900"/>
        <dbReference type="ChEBI" id="CHEBI:456216"/>
        <dbReference type="EC" id="6.3.2.9"/>
    </reaction>
</comment>
<feature type="domain" description="Mur ligase central" evidence="10">
    <location>
        <begin position="107"/>
        <end position="286"/>
    </location>
</feature>
<dbReference type="SUPFAM" id="SSF53244">
    <property type="entry name" value="MurD-like peptide ligases, peptide-binding domain"/>
    <property type="match status" value="1"/>
</dbReference>
<evidence type="ECO:0000313" key="11">
    <source>
        <dbReference type="EMBL" id="QJW88114.1"/>
    </source>
</evidence>
<comment type="pathway">
    <text evidence="2 7 8">Cell wall biogenesis; peptidoglycan biosynthesis.</text>
</comment>
<keyword evidence="7 8" id="KW-0131">Cell cycle</keyword>
<keyword evidence="6 7" id="KW-0067">ATP-binding</keyword>
<dbReference type="HAMAP" id="MF_00639">
    <property type="entry name" value="MurD"/>
    <property type="match status" value="1"/>
</dbReference>
<dbReference type="UniPathway" id="UPA00219"/>
<keyword evidence="7 8" id="KW-0133">Cell shape</keyword>
<dbReference type="Gene3D" id="3.40.1190.10">
    <property type="entry name" value="Mur-like, catalytic domain"/>
    <property type="match status" value="1"/>
</dbReference>
<dbReference type="Pfam" id="PF08245">
    <property type="entry name" value="Mur_ligase_M"/>
    <property type="match status" value="1"/>
</dbReference>
<keyword evidence="7 8" id="KW-0132">Cell division</keyword>
<comment type="function">
    <text evidence="7 8">Cell wall formation. Catalyzes the addition of glutamate to the nucleotide precursor UDP-N-acetylmuramoyl-L-alanine (UMA).</text>
</comment>
<keyword evidence="12" id="KW-1185">Reference proteome</keyword>
<dbReference type="KEGG" id="stae:HNV11_01335"/>
<dbReference type="Pfam" id="PF02875">
    <property type="entry name" value="Mur_ligase_C"/>
    <property type="match status" value="1"/>
</dbReference>
<dbReference type="GO" id="GO:0009252">
    <property type="term" value="P:peptidoglycan biosynthetic process"/>
    <property type="evidence" value="ECO:0007669"/>
    <property type="project" value="UniProtKB-UniRule"/>
</dbReference>
<evidence type="ECO:0000256" key="8">
    <source>
        <dbReference type="RuleBase" id="RU003664"/>
    </source>
</evidence>
<dbReference type="GO" id="GO:0008360">
    <property type="term" value="P:regulation of cell shape"/>
    <property type="evidence" value="ECO:0007669"/>
    <property type="project" value="UniProtKB-KW"/>
</dbReference>
<keyword evidence="7 8" id="KW-0961">Cell wall biogenesis/degradation</keyword>
<dbReference type="PANTHER" id="PTHR43692">
    <property type="entry name" value="UDP-N-ACETYLMURAMOYLALANINE--D-GLUTAMATE LIGASE"/>
    <property type="match status" value="1"/>
</dbReference>
<dbReference type="NCBIfam" id="TIGR01087">
    <property type="entry name" value="murD"/>
    <property type="match status" value="1"/>
</dbReference>
<dbReference type="Proteomes" id="UP000502756">
    <property type="component" value="Chromosome"/>
</dbReference>
<gene>
    <name evidence="7 11" type="primary">murD</name>
    <name evidence="11" type="ORF">HNV11_01335</name>
</gene>
<feature type="domain" description="Mur ligase C-terminal" evidence="9">
    <location>
        <begin position="308"/>
        <end position="421"/>
    </location>
</feature>
<dbReference type="InterPro" id="IPR005762">
    <property type="entry name" value="MurD"/>
</dbReference>
<dbReference type="GO" id="GO:0071555">
    <property type="term" value="P:cell wall organization"/>
    <property type="evidence" value="ECO:0007669"/>
    <property type="project" value="UniProtKB-KW"/>
</dbReference>
<dbReference type="Pfam" id="PF21377">
    <property type="entry name" value="MurD_N"/>
    <property type="match status" value="1"/>
</dbReference>
<evidence type="ECO:0000256" key="6">
    <source>
        <dbReference type="ARBA" id="ARBA00022840"/>
    </source>
</evidence>
<dbReference type="Gene3D" id="3.40.50.720">
    <property type="entry name" value="NAD(P)-binding Rossmann-like Domain"/>
    <property type="match status" value="1"/>
</dbReference>
<keyword evidence="3 7" id="KW-0963">Cytoplasm</keyword>
<evidence type="ECO:0000256" key="4">
    <source>
        <dbReference type="ARBA" id="ARBA00022598"/>
    </source>
</evidence>
<evidence type="ECO:0000256" key="2">
    <source>
        <dbReference type="ARBA" id="ARBA00004752"/>
    </source>
</evidence>
<dbReference type="GO" id="GO:0005524">
    <property type="term" value="F:ATP binding"/>
    <property type="evidence" value="ECO:0007669"/>
    <property type="project" value="UniProtKB-UniRule"/>
</dbReference>
<comment type="similarity">
    <text evidence="7">Belongs to the MurCDEF family.</text>
</comment>
<name>A0A6M5Y3Z7_9BACT</name>
<evidence type="ECO:0000256" key="5">
    <source>
        <dbReference type="ARBA" id="ARBA00022741"/>
    </source>
</evidence>
<reference evidence="11 12" key="1">
    <citation type="submission" date="2020-05" db="EMBL/GenBank/DDBJ databases">
        <title>Genome sequencing of Spirosoma sp. TS118.</title>
        <authorList>
            <person name="Lee J.-H."/>
            <person name="Jeong S."/>
            <person name="Zhao L."/>
            <person name="Jung J.-H."/>
            <person name="Kim M.-K."/>
            <person name="Lim S."/>
        </authorList>
    </citation>
    <scope>NUCLEOTIDE SEQUENCE [LARGE SCALE GENOMIC DNA]</scope>
    <source>
        <strain evidence="11 12">TS118</strain>
    </source>
</reference>
<dbReference type="EC" id="6.3.2.9" evidence="7 8"/>
<evidence type="ECO:0000259" key="10">
    <source>
        <dbReference type="Pfam" id="PF08245"/>
    </source>
</evidence>
<evidence type="ECO:0000256" key="1">
    <source>
        <dbReference type="ARBA" id="ARBA00004496"/>
    </source>
</evidence>
<feature type="binding site" evidence="7">
    <location>
        <begin position="109"/>
        <end position="115"/>
    </location>
    <ligand>
        <name>ATP</name>
        <dbReference type="ChEBI" id="CHEBI:30616"/>
    </ligand>
</feature>
<keyword evidence="7 8" id="KW-0573">Peptidoglycan synthesis</keyword>
<dbReference type="Gene3D" id="3.90.190.20">
    <property type="entry name" value="Mur ligase, C-terminal domain"/>
    <property type="match status" value="1"/>
</dbReference>
<dbReference type="PANTHER" id="PTHR43692:SF1">
    <property type="entry name" value="UDP-N-ACETYLMURAMOYLALANINE--D-GLUTAMATE LIGASE"/>
    <property type="match status" value="1"/>
</dbReference>
<dbReference type="GO" id="GO:0005737">
    <property type="term" value="C:cytoplasm"/>
    <property type="evidence" value="ECO:0007669"/>
    <property type="project" value="UniProtKB-SubCell"/>
</dbReference>
<evidence type="ECO:0000256" key="3">
    <source>
        <dbReference type="ARBA" id="ARBA00022490"/>
    </source>
</evidence>
<organism evidence="11 12">
    <name type="scientific">Spirosoma taeanense</name>
    <dbReference type="NCBI Taxonomy" id="2735870"/>
    <lineage>
        <taxon>Bacteria</taxon>
        <taxon>Pseudomonadati</taxon>
        <taxon>Bacteroidota</taxon>
        <taxon>Cytophagia</taxon>
        <taxon>Cytophagales</taxon>
        <taxon>Cytophagaceae</taxon>
        <taxon>Spirosoma</taxon>
    </lineage>
</organism>
<dbReference type="InterPro" id="IPR036565">
    <property type="entry name" value="Mur-like_cat_sf"/>
</dbReference>
<dbReference type="GO" id="GO:0008764">
    <property type="term" value="F:UDP-N-acetylmuramoylalanine-D-glutamate ligase activity"/>
    <property type="evidence" value="ECO:0007669"/>
    <property type="project" value="UniProtKB-UniRule"/>
</dbReference>
<dbReference type="RefSeq" id="WP_171737946.1">
    <property type="nucleotide sequence ID" value="NZ_CP053435.1"/>
</dbReference>
<dbReference type="EMBL" id="CP053435">
    <property type="protein sequence ID" value="QJW88114.1"/>
    <property type="molecule type" value="Genomic_DNA"/>
</dbReference>
<dbReference type="GO" id="GO:0051301">
    <property type="term" value="P:cell division"/>
    <property type="evidence" value="ECO:0007669"/>
    <property type="project" value="UniProtKB-KW"/>
</dbReference>
<proteinExistence type="inferred from homology"/>
<dbReference type="SUPFAM" id="SSF51984">
    <property type="entry name" value="MurCD N-terminal domain"/>
    <property type="match status" value="1"/>
</dbReference>
<evidence type="ECO:0000259" key="9">
    <source>
        <dbReference type="Pfam" id="PF02875"/>
    </source>
</evidence>
<sequence length="451" mass="49356">MKKVIILGGGESGVGAALLAQAKGFDVFLSDRGSLKENYRLALEAADIPYEEDRHSEERILDADVVIKSPGIPATVPLVLKLREQGTPVISEIEFAAHYTKAKLIGITGSNGKTTTTLLTHHLLKTAGLNVGLAGNVGDSFAEQVIDDEFDYYVLELSSFQLDDMYETHLDVMMLLNITPDHLDRYGYNFQNYVDSKFRILQNAGSGDDFIYFAESEPIQSELARRNPEVNRLPISLEKTVSPGGYLADGQLVAHNRGQSFTMQQAETTLRGPHNAINTLAAVLAAQSVGVSEEAIRRGLKTFQNAAHRLEPAGTINGVQFINDSKATNVDSVFYALSSMESPTVWIAGGQDKGNEYSQLNEVVRQKVKSLICLGVDNHKLVDFFSDKVSAIYETQDIEKAVAKGLEWAQPGEVVLLSPACASFDLFKNYEDRGNQFKAAVKELISKSASQ</sequence>
<dbReference type="SUPFAM" id="SSF53623">
    <property type="entry name" value="MurD-like peptide ligases, catalytic domain"/>
    <property type="match status" value="1"/>
</dbReference>